<evidence type="ECO:0000313" key="2">
    <source>
        <dbReference type="EMBL" id="GGX75376.1"/>
    </source>
</evidence>
<dbReference type="Proteomes" id="UP000659223">
    <property type="component" value="Unassembled WGS sequence"/>
</dbReference>
<dbReference type="InterPro" id="IPR052164">
    <property type="entry name" value="Anthracycline_SecMetBiosynth"/>
</dbReference>
<evidence type="ECO:0000313" key="3">
    <source>
        <dbReference type="Proteomes" id="UP000659223"/>
    </source>
</evidence>
<dbReference type="InterPro" id="IPR037523">
    <property type="entry name" value="VOC_core"/>
</dbReference>
<feature type="domain" description="VOC" evidence="1">
    <location>
        <begin position="15"/>
        <end position="128"/>
    </location>
</feature>
<dbReference type="EMBL" id="BMUT01000003">
    <property type="protein sequence ID" value="GGX75376.1"/>
    <property type="molecule type" value="Genomic_DNA"/>
</dbReference>
<dbReference type="InterPro" id="IPR004360">
    <property type="entry name" value="Glyas_Fos-R_dOase_dom"/>
</dbReference>
<dbReference type="InterPro" id="IPR029068">
    <property type="entry name" value="Glyas_Bleomycin-R_OHBP_Dase"/>
</dbReference>
<comment type="caution">
    <text evidence="2">The sequence shown here is derived from an EMBL/GenBank/DDBJ whole genome shotgun (WGS) entry which is preliminary data.</text>
</comment>
<reference evidence="3" key="1">
    <citation type="journal article" date="2019" name="Int. J. Syst. Evol. Microbiol.">
        <title>The Global Catalogue of Microorganisms (GCM) 10K type strain sequencing project: providing services to taxonomists for standard genome sequencing and annotation.</title>
        <authorList>
            <consortium name="The Broad Institute Genomics Platform"/>
            <consortium name="The Broad Institute Genome Sequencing Center for Infectious Disease"/>
            <person name="Wu L."/>
            <person name="Ma J."/>
        </authorList>
    </citation>
    <scope>NUCLEOTIDE SEQUENCE [LARGE SCALE GENOMIC DNA]</scope>
    <source>
        <strain evidence="3">JCM 4586</strain>
    </source>
</reference>
<dbReference type="PANTHER" id="PTHR33993">
    <property type="entry name" value="GLYOXALASE-RELATED"/>
    <property type="match status" value="1"/>
</dbReference>
<name>A0ABQ2Y996_9ACTN</name>
<accession>A0ABQ2Y996</accession>
<dbReference type="SUPFAM" id="SSF54593">
    <property type="entry name" value="Glyoxalase/Bleomycin resistance protein/Dihydroxybiphenyl dioxygenase"/>
    <property type="match status" value="1"/>
</dbReference>
<dbReference type="Pfam" id="PF00903">
    <property type="entry name" value="Glyoxalase"/>
    <property type="match status" value="2"/>
</dbReference>
<dbReference type="CDD" id="cd07247">
    <property type="entry name" value="SgaA_N_like"/>
    <property type="match status" value="2"/>
</dbReference>
<organism evidence="2 3">
    <name type="scientific">Streptomyces hiroshimensis</name>
    <dbReference type="NCBI Taxonomy" id="66424"/>
    <lineage>
        <taxon>Bacteria</taxon>
        <taxon>Bacillati</taxon>
        <taxon>Actinomycetota</taxon>
        <taxon>Actinomycetes</taxon>
        <taxon>Kitasatosporales</taxon>
        <taxon>Streptomycetaceae</taxon>
        <taxon>Streptomyces</taxon>
    </lineage>
</organism>
<feature type="domain" description="VOC" evidence="1">
    <location>
        <begin position="142"/>
        <end position="264"/>
    </location>
</feature>
<protein>
    <submittedName>
        <fullName evidence="2">Hydroxylase</fullName>
    </submittedName>
</protein>
<dbReference type="PROSITE" id="PS51819">
    <property type="entry name" value="VOC"/>
    <property type="match status" value="2"/>
</dbReference>
<proteinExistence type="predicted"/>
<dbReference type="PANTHER" id="PTHR33993:SF10">
    <property type="entry name" value="CONSERVED PROTEIN"/>
    <property type="match status" value="1"/>
</dbReference>
<keyword evidence="3" id="KW-1185">Reference proteome</keyword>
<dbReference type="Gene3D" id="3.10.180.10">
    <property type="entry name" value="2,3-Dihydroxybiphenyl 1,2-Dioxygenase, domain 1"/>
    <property type="match status" value="2"/>
</dbReference>
<gene>
    <name evidence="2" type="ORF">GCM10010324_20980</name>
</gene>
<evidence type="ECO:0000259" key="1">
    <source>
        <dbReference type="PROSITE" id="PS51819"/>
    </source>
</evidence>
<sequence>MKGHTMLTTTYVPGAPNWLDLGSPDIDASAAFYSAVLGWEYQSAGPEAGGYGFFQQDGKTVAGLGPLTEEGASPSWTVYFHTPDADATAQAVEQAGGTVRVAPADVFTYGRMAAFTDPTGADFAVWQPRDTGGMEVVAVPGTLSWVELYTTDAAAAKAFYDSVFSWQTTDVQMSPELTYTVLRPSGTGEEATHGGLMQLPQANLDAGSTPEWHPYFEVSECDATLARATEHGAILLIPAMDVEGIGRIAMFLDPAGALFAIIKSAGPSG</sequence>